<feature type="coiled-coil region" evidence="1">
    <location>
        <begin position="199"/>
        <end position="263"/>
    </location>
</feature>
<reference evidence="3 4" key="1">
    <citation type="submission" date="2019-02" db="EMBL/GenBank/DDBJ databases">
        <title>Deep-cultivation of Planctomycetes and their phenomic and genomic characterization uncovers novel biology.</title>
        <authorList>
            <person name="Wiegand S."/>
            <person name="Jogler M."/>
            <person name="Boedeker C."/>
            <person name="Pinto D."/>
            <person name="Vollmers J."/>
            <person name="Rivas-Marin E."/>
            <person name="Kohn T."/>
            <person name="Peeters S.H."/>
            <person name="Heuer A."/>
            <person name="Rast P."/>
            <person name="Oberbeckmann S."/>
            <person name="Bunk B."/>
            <person name="Jeske O."/>
            <person name="Meyerdierks A."/>
            <person name="Storesund J.E."/>
            <person name="Kallscheuer N."/>
            <person name="Luecker S."/>
            <person name="Lage O.M."/>
            <person name="Pohl T."/>
            <person name="Merkel B.J."/>
            <person name="Hornburger P."/>
            <person name="Mueller R.-W."/>
            <person name="Bruemmer F."/>
            <person name="Labrenz M."/>
            <person name="Spormann A.M."/>
            <person name="Op den Camp H."/>
            <person name="Overmann J."/>
            <person name="Amann R."/>
            <person name="Jetten M.S.M."/>
            <person name="Mascher T."/>
            <person name="Medema M.H."/>
            <person name="Devos D.P."/>
            <person name="Kaster A.-K."/>
            <person name="Ovreas L."/>
            <person name="Rohde M."/>
            <person name="Galperin M.Y."/>
            <person name="Jogler C."/>
        </authorList>
    </citation>
    <scope>NUCLEOTIDE SEQUENCE [LARGE SCALE GENOMIC DNA]</scope>
    <source>
        <strain evidence="3 4">EC9</strain>
    </source>
</reference>
<dbReference type="InterPro" id="IPR050445">
    <property type="entry name" value="Bact_polysacc_biosynth/exp"/>
</dbReference>
<proteinExistence type="predicted"/>
<keyword evidence="2" id="KW-0472">Membrane</keyword>
<dbReference type="EMBL" id="CP036261">
    <property type="protein sequence ID" value="QDS91249.1"/>
    <property type="molecule type" value="Genomic_DNA"/>
</dbReference>
<gene>
    <name evidence="3" type="ORF">EC9_54730</name>
</gene>
<dbReference type="Proteomes" id="UP000319557">
    <property type="component" value="Chromosome"/>
</dbReference>
<sequence>MTTENRRTEDHLDLVQSCWQHKGKMLIVFVLVSAATMGYLCNVKPKYTSEAKLFIRLGKETIGLDPTATVGQTVSVQEAREKEIYSVQTLVRSRNVLERVVDRVGVEKILEQSGDRKPSWLPIDIEYIKSLSPVYVDSPRDMAIASLENKLETFNPRSTAIIGLRYETTSPELAAEVIQEVIESSIDAQVRVHQSEGSNDFFLTQTQQLSEEVAALEDELLQFKNETGVSELNQHRQAKIAQLASLQDALMDTIAKGEAAEREIESRTQLISSLPARVRLSETTGLPSSAAQGMREQLYSLQLVENELMSRYQPDHPKVRQTRDQIAAAQETLESEQILTQVTMGVNESRREMESALLNQQAIADSLATRRSILSRQIAEVSEELKQINKSEIMLAQITRKLDLARTSYQDYARRSELARLDLALSKENLSNLSVLQKPSDSKIPSSPKVMLTLATGMTLAVFLSVLVGMIAQWRSIHIQHPAEDRSNNAGAAWKSHPFANIANRFFSFRWL</sequence>
<dbReference type="GO" id="GO:0005886">
    <property type="term" value="C:plasma membrane"/>
    <property type="evidence" value="ECO:0007669"/>
    <property type="project" value="TreeGrafter"/>
</dbReference>
<dbReference type="RefSeq" id="WP_145348916.1">
    <property type="nucleotide sequence ID" value="NZ_CP036261.1"/>
</dbReference>
<keyword evidence="4" id="KW-1185">Reference proteome</keyword>
<dbReference type="KEGG" id="ruv:EC9_54730"/>
<evidence type="ECO:0000256" key="2">
    <source>
        <dbReference type="SAM" id="Phobius"/>
    </source>
</evidence>
<dbReference type="PANTHER" id="PTHR32309">
    <property type="entry name" value="TYROSINE-PROTEIN KINASE"/>
    <property type="match status" value="1"/>
</dbReference>
<evidence type="ECO:0000256" key="1">
    <source>
        <dbReference type="SAM" id="Coils"/>
    </source>
</evidence>
<keyword evidence="2" id="KW-1133">Transmembrane helix</keyword>
<dbReference type="PANTHER" id="PTHR32309:SF13">
    <property type="entry name" value="FERRIC ENTEROBACTIN TRANSPORT PROTEIN FEPE"/>
    <property type="match status" value="1"/>
</dbReference>
<keyword evidence="2" id="KW-0812">Transmembrane</keyword>
<dbReference type="OrthoDB" id="231505at2"/>
<organism evidence="3 4">
    <name type="scientific">Rosistilla ulvae</name>
    <dbReference type="NCBI Taxonomy" id="1930277"/>
    <lineage>
        <taxon>Bacteria</taxon>
        <taxon>Pseudomonadati</taxon>
        <taxon>Planctomycetota</taxon>
        <taxon>Planctomycetia</taxon>
        <taxon>Pirellulales</taxon>
        <taxon>Pirellulaceae</taxon>
        <taxon>Rosistilla</taxon>
    </lineage>
</organism>
<keyword evidence="1" id="KW-0175">Coiled coil</keyword>
<evidence type="ECO:0000313" key="4">
    <source>
        <dbReference type="Proteomes" id="UP000319557"/>
    </source>
</evidence>
<dbReference type="AlphaFoldDB" id="A0A517M8Q4"/>
<name>A0A517M8Q4_9BACT</name>
<accession>A0A517M8Q4</accession>
<feature type="transmembrane region" description="Helical" evidence="2">
    <location>
        <begin position="450"/>
        <end position="472"/>
    </location>
</feature>
<evidence type="ECO:0000313" key="3">
    <source>
        <dbReference type="EMBL" id="QDS91249.1"/>
    </source>
</evidence>
<dbReference type="GO" id="GO:0004713">
    <property type="term" value="F:protein tyrosine kinase activity"/>
    <property type="evidence" value="ECO:0007669"/>
    <property type="project" value="TreeGrafter"/>
</dbReference>
<protein>
    <submittedName>
        <fullName evidence="3">Chain length determinant protein</fullName>
    </submittedName>
</protein>